<evidence type="ECO:0000259" key="1">
    <source>
        <dbReference type="Pfam" id="PF06985"/>
    </source>
</evidence>
<feature type="domain" description="Heterokaryon incompatibility" evidence="1">
    <location>
        <begin position="281"/>
        <end position="427"/>
    </location>
</feature>
<dbReference type="Proteomes" id="UP000030766">
    <property type="component" value="Unassembled WGS sequence"/>
</dbReference>
<name>W9KP11_FUSOX</name>
<dbReference type="PANTHER" id="PTHR33112">
    <property type="entry name" value="DOMAIN PROTEIN, PUTATIVE-RELATED"/>
    <property type="match status" value="1"/>
</dbReference>
<dbReference type="Pfam" id="PF06985">
    <property type="entry name" value="HET"/>
    <property type="match status" value="1"/>
</dbReference>
<reference evidence="2" key="2">
    <citation type="submission" date="2012-06" db="EMBL/GenBank/DDBJ databases">
        <title>Annotation of the Genome Sequence of Fusarium oxysporum Fo47.</title>
        <authorList>
            <consortium name="The Broad Institute Genomics Platform"/>
            <person name="Ma L.-J."/>
            <person name="Corby-Kistler H."/>
            <person name="Broz K."/>
            <person name="Gale L.R."/>
            <person name="Jonkers W."/>
            <person name="O'Donnell K."/>
            <person name="Ploetz R."/>
            <person name="Steinberg C."/>
            <person name="Schwartz D.C."/>
            <person name="VanEtten H."/>
            <person name="Zhou S."/>
            <person name="Young S.K."/>
            <person name="Zeng Q."/>
            <person name="Gargeya S."/>
            <person name="Fitzgerald M."/>
            <person name="Abouelleil A."/>
            <person name="Alvarado L."/>
            <person name="Chapman S.B."/>
            <person name="Gainer-Dewar J."/>
            <person name="Goldberg J."/>
            <person name="Griggs A."/>
            <person name="Gujja S."/>
            <person name="Hansen M."/>
            <person name="Howarth C."/>
            <person name="Imamovic A."/>
            <person name="Ireland A."/>
            <person name="Larimer J."/>
            <person name="McCowan C."/>
            <person name="Murphy C."/>
            <person name="Pearson M."/>
            <person name="Poon T.W."/>
            <person name="Priest M."/>
            <person name="Roberts A."/>
            <person name="Saif S."/>
            <person name="Shea T."/>
            <person name="Sykes S."/>
            <person name="Wortman J."/>
            <person name="Nusbaum C."/>
            <person name="Birren B."/>
        </authorList>
    </citation>
    <scope>NUCLEOTIDE SEQUENCE</scope>
    <source>
        <strain evidence="2">Fo47</strain>
    </source>
</reference>
<reference evidence="2" key="1">
    <citation type="submission" date="2011-06" db="EMBL/GenBank/DDBJ databases">
        <title>The Genome Sequence of Fusarium oxysporum Fo47.</title>
        <authorList>
            <consortium name="The Broad Institute Genome Sequencing Platform"/>
            <person name="Ma L.-J."/>
            <person name="Gale L.R."/>
            <person name="Schwartz D.C."/>
            <person name="Zhou S."/>
            <person name="Corby-Kistler H."/>
            <person name="Young S.K."/>
            <person name="Zeng Q."/>
            <person name="Gargeya S."/>
            <person name="Fitzgerald M."/>
            <person name="Haas B."/>
            <person name="Abouelleil A."/>
            <person name="Alvarado L."/>
            <person name="Arachchi H.M."/>
            <person name="Berlin A."/>
            <person name="Brown A."/>
            <person name="Chapman S.B."/>
            <person name="Chen Z."/>
            <person name="Dunbar C."/>
            <person name="Freedman E."/>
            <person name="Gearin G."/>
            <person name="Gellesch M."/>
            <person name="Goldberg J."/>
            <person name="Griggs A."/>
            <person name="Gujja S."/>
            <person name="Heiman D."/>
            <person name="Howarth C."/>
            <person name="Larson L."/>
            <person name="Lui A."/>
            <person name="MacDonald P.J.P."/>
            <person name="Mehta T."/>
            <person name="Montmayeur A."/>
            <person name="Murphy C."/>
            <person name="Neiman D."/>
            <person name="Pearson M."/>
            <person name="Priest M."/>
            <person name="Roberts A."/>
            <person name="Saif S."/>
            <person name="Shea T."/>
            <person name="Shenoy N."/>
            <person name="Sisk P."/>
            <person name="Stolte C."/>
            <person name="Sykes S."/>
            <person name="Wortman J."/>
            <person name="Nusbaum C."/>
            <person name="Birren B."/>
        </authorList>
    </citation>
    <scope>NUCLEOTIDE SEQUENCE [LARGE SCALE GENOMIC DNA]</scope>
    <source>
        <strain evidence="2">Fo47</strain>
    </source>
</reference>
<sequence length="722" mass="82794">MLCSACAEHFAFARPDIVESCKKTKENAIDYATKHGFDKSYLTIMRRDLARYEQQLDVQTQHTFPRPWATERSFGDLFPVCDSVPVWQQSQHQRSWKHLQLSASQAECQLCMTLVAMIQYGTKGVEMESTQQITSDWLLEQGSCRPFWLRFLIQKDDAPTILLHFHVSVDSDSTGKPAVTLCLMGFRPDVILDSRPAIDNILRPTRMPSGLSTEDQTCTEFLSQTLSNCLSNHASCAHSQLDAWVPKRLLDVRLNPPYPDSIVLVESNDFQKSVGEHEVRYFTLSHVWGSCRPAMLTQANYADMKKGLRFDELPRCFRDAIKTTRSLGARYLWIDALCIIQDSSKDWAEQAACMDKIYRGGVCNLAACDISDSHDSLFSLRQPQAGGSIVHRQTYTDSSVVFTVLPDWPRLTWEVSNLYRRAWVMQERWLSSRIIHFSQFPIWECKTALVTEGFPPNNSIRSSDNFPHFPETQRGWMFNRENKIGIIERWWKLVDRYSKCSLTYKSDKLVAISGMARVFSTLVNEPYYGGIWGGKHLILSLLWTRMSVNTSSVTLTPSPYRAPSWSWASQDGHIHTYEYRSILHILAEFVSTDVVPKSEDVFGQLIGGELVLRGFLFEISNPNERRNSLEGWLDYRGRANLSISLYFLPLAELKLLTQPQPRTFAGLFVQITENVPGKWKFQRIGCRQFNRGFGPQFLDADQWDRLENLHSPGEQGELIILI</sequence>
<accession>W9KP11</accession>
<dbReference type="AlphaFoldDB" id="W9KP11"/>
<organism evidence="2">
    <name type="scientific">Fusarium oxysporum Fo47</name>
    <dbReference type="NCBI Taxonomy" id="660027"/>
    <lineage>
        <taxon>Eukaryota</taxon>
        <taxon>Fungi</taxon>
        <taxon>Dikarya</taxon>
        <taxon>Ascomycota</taxon>
        <taxon>Pezizomycotina</taxon>
        <taxon>Sordariomycetes</taxon>
        <taxon>Hypocreomycetidae</taxon>
        <taxon>Hypocreales</taxon>
        <taxon>Nectriaceae</taxon>
        <taxon>Fusarium</taxon>
        <taxon>Fusarium oxysporum species complex</taxon>
    </lineage>
</organism>
<dbReference type="InterPro" id="IPR010730">
    <property type="entry name" value="HET"/>
</dbReference>
<protein>
    <recommendedName>
        <fullName evidence="1">Heterokaryon incompatibility domain-containing protein</fullName>
    </recommendedName>
</protein>
<gene>
    <name evidence="2" type="ORF">FOZG_06324</name>
</gene>
<dbReference type="HOGENOM" id="CLU_002639_2_12_1"/>
<evidence type="ECO:0000313" key="2">
    <source>
        <dbReference type="EMBL" id="EWZ46141.1"/>
    </source>
</evidence>
<dbReference type="VEuPathDB" id="FungiDB:FOZG_06324"/>
<dbReference type="PANTHER" id="PTHR33112:SF10">
    <property type="entry name" value="TOL"/>
    <property type="match status" value="1"/>
</dbReference>
<proteinExistence type="predicted"/>
<dbReference type="EMBL" id="JH717898">
    <property type="protein sequence ID" value="EWZ46141.1"/>
    <property type="molecule type" value="Genomic_DNA"/>
</dbReference>